<proteinExistence type="predicted"/>
<dbReference type="AlphaFoldDB" id="A0A3B0Z3W1"/>
<dbReference type="EMBL" id="UOFO01000021">
    <property type="protein sequence ID" value="VAW83690.1"/>
    <property type="molecule type" value="Genomic_DNA"/>
</dbReference>
<name>A0A3B0Z3W1_9ZZZZ</name>
<gene>
    <name evidence="1" type="ORF">MNBD_GAMMA16-1402</name>
</gene>
<protein>
    <submittedName>
        <fullName evidence="1">Uncharacterized protein</fullName>
    </submittedName>
</protein>
<evidence type="ECO:0000313" key="1">
    <source>
        <dbReference type="EMBL" id="VAW83690.1"/>
    </source>
</evidence>
<reference evidence="1" key="1">
    <citation type="submission" date="2018-06" db="EMBL/GenBank/DDBJ databases">
        <authorList>
            <person name="Zhirakovskaya E."/>
        </authorList>
    </citation>
    <scope>NUCLEOTIDE SEQUENCE</scope>
</reference>
<accession>A0A3B0Z3W1</accession>
<sequence length="147" mass="16103">MKYFTFYIATLLMLHFPGNTLAQSENLSPPDSAQAEVVMNQYFTALAGGDIATLKVLLGGKLKAKRVLLLNNPEYTNYLVTTYANASFQILDIYSNSPNTVLIDVLISFGLEESIRKAYTLKHSTSSNTVMPYQIIGEVTAANLGSP</sequence>
<organism evidence="1">
    <name type="scientific">hydrothermal vent metagenome</name>
    <dbReference type="NCBI Taxonomy" id="652676"/>
    <lineage>
        <taxon>unclassified sequences</taxon>
        <taxon>metagenomes</taxon>
        <taxon>ecological metagenomes</taxon>
    </lineage>
</organism>